<sequence length="88" mass="10081">MFLIENSGTRLFCKQRAIECGRVNRSNDHRRATVLYHTVQNTIDRDKTMALESVSAAETLIQSRSWYISTSIEELSSGIKTEGKRKFV</sequence>
<evidence type="ECO:0000313" key="1">
    <source>
        <dbReference type="EMBL" id="KAF3428154.1"/>
    </source>
</evidence>
<dbReference type="Proteomes" id="UP000655588">
    <property type="component" value="Unassembled WGS sequence"/>
</dbReference>
<organism evidence="1 2">
    <name type="scientific">Frieseomelitta varia</name>
    <dbReference type="NCBI Taxonomy" id="561572"/>
    <lineage>
        <taxon>Eukaryota</taxon>
        <taxon>Metazoa</taxon>
        <taxon>Ecdysozoa</taxon>
        <taxon>Arthropoda</taxon>
        <taxon>Hexapoda</taxon>
        <taxon>Insecta</taxon>
        <taxon>Pterygota</taxon>
        <taxon>Neoptera</taxon>
        <taxon>Endopterygota</taxon>
        <taxon>Hymenoptera</taxon>
        <taxon>Apocrita</taxon>
        <taxon>Aculeata</taxon>
        <taxon>Apoidea</taxon>
        <taxon>Anthophila</taxon>
        <taxon>Apidae</taxon>
        <taxon>Frieseomelitta</taxon>
    </lineage>
</organism>
<accession>A0A833RR67</accession>
<comment type="caution">
    <text evidence="1">The sequence shown here is derived from an EMBL/GenBank/DDBJ whole genome shotgun (WGS) entry which is preliminary data.</text>
</comment>
<dbReference type="EMBL" id="WNWW01000230">
    <property type="protein sequence ID" value="KAF3428154.1"/>
    <property type="molecule type" value="Genomic_DNA"/>
</dbReference>
<dbReference type="AlphaFoldDB" id="A0A833RR67"/>
<evidence type="ECO:0000313" key="2">
    <source>
        <dbReference type="Proteomes" id="UP000655588"/>
    </source>
</evidence>
<reference evidence="1" key="1">
    <citation type="submission" date="2019-11" db="EMBL/GenBank/DDBJ databases">
        <title>The nuclear and mitochondrial genomes of Frieseomelitta varia - a highly eusocial stingless bee (Meliponini) with a permanently sterile worker caste.</title>
        <authorList>
            <person name="Freitas F.C.P."/>
            <person name="Lourenco A.P."/>
            <person name="Nunes F.M.F."/>
            <person name="Paschoal A.R."/>
            <person name="Abreu F.C.P."/>
            <person name="Barbin F.O."/>
            <person name="Bataglia L."/>
            <person name="Cardoso-Junior C.A.M."/>
            <person name="Cervoni M.S."/>
            <person name="Silva S.R."/>
            <person name="Dalarmi F."/>
            <person name="Del Lama M.A."/>
            <person name="Depintor T.S."/>
            <person name="Ferreira K.M."/>
            <person name="Goria P.S."/>
            <person name="Jaskot M.C."/>
            <person name="Lago D.C."/>
            <person name="Luna-Lucena D."/>
            <person name="Moda L.M."/>
            <person name="Nascimento L."/>
            <person name="Pedrino M."/>
            <person name="Rabico F.O."/>
            <person name="Sanches F.C."/>
            <person name="Santos D.E."/>
            <person name="Santos C.G."/>
            <person name="Vieira J."/>
            <person name="Lopes T.F."/>
            <person name="Barchuk A.R."/>
            <person name="Hartfelder K."/>
            <person name="Simoes Z.L.P."/>
            <person name="Bitondi M.M.G."/>
            <person name="Pinheiro D.G."/>
        </authorList>
    </citation>
    <scope>NUCLEOTIDE SEQUENCE</scope>
    <source>
        <strain evidence="1">USP_RPSP 00005682</strain>
        <tissue evidence="1">Whole individual</tissue>
    </source>
</reference>
<proteinExistence type="predicted"/>
<protein>
    <submittedName>
        <fullName evidence="1">Uncharacterized protein</fullName>
    </submittedName>
</protein>
<name>A0A833RR67_9HYME</name>
<keyword evidence="2" id="KW-1185">Reference proteome</keyword>
<gene>
    <name evidence="1" type="ORF">E2986_14013</name>
</gene>